<evidence type="ECO:0000313" key="2">
    <source>
        <dbReference type="Proteomes" id="UP000248827"/>
    </source>
</evidence>
<gene>
    <name evidence="1" type="ORF">DET54_1211</name>
</gene>
<keyword evidence="2" id="KW-1185">Reference proteome</keyword>
<dbReference type="EMBL" id="QLLI01000021">
    <property type="protein sequence ID" value="RAI85646.1"/>
    <property type="molecule type" value="Genomic_DNA"/>
</dbReference>
<sequence length="221" mass="26145">MLNLTFSVLAEQYQFEKNDNYILIETDFEFISINKTNSNNYFMECSDLIRFISNDFEEDEYQRSDHNIHAVYFLPSHKQKELIKHINQEEIIDELEVYYTLEMKESFRVSYSIRREVVNIPHRDRSSCSTSFYGVDEEVGLDALIKTAEELLKLNAMKDFEIAVGTIFGEMGLLEKGHKIKTENPQSKHYNFWKFCERKTGKSFFDIGKSFKMISREEVSL</sequence>
<reference evidence="1 2" key="1">
    <citation type="submission" date="2018-06" db="EMBL/GenBank/DDBJ databases">
        <title>Freshwater and sediment microbial communities from various areas in North America, analyzing microbe dynamics in response to fracking.</title>
        <authorList>
            <person name="Lamendella R."/>
        </authorList>
    </citation>
    <scope>NUCLEOTIDE SEQUENCE [LARGE SCALE GENOMIC DNA]</scope>
    <source>
        <strain evidence="1 2">NG-13</strain>
    </source>
</reference>
<dbReference type="Proteomes" id="UP000248827">
    <property type="component" value="Unassembled WGS sequence"/>
</dbReference>
<protein>
    <submittedName>
        <fullName evidence="1">Uncharacterized protein</fullName>
    </submittedName>
</protein>
<name>A0ABX9BC87_9BACL</name>
<organism evidence="1 2">
    <name type="scientific">Paenibacillus pabuli</name>
    <dbReference type="NCBI Taxonomy" id="1472"/>
    <lineage>
        <taxon>Bacteria</taxon>
        <taxon>Bacillati</taxon>
        <taxon>Bacillota</taxon>
        <taxon>Bacilli</taxon>
        <taxon>Bacillales</taxon>
        <taxon>Paenibacillaceae</taxon>
        <taxon>Paenibacillus</taxon>
    </lineage>
</organism>
<evidence type="ECO:0000313" key="1">
    <source>
        <dbReference type="EMBL" id="RAI85646.1"/>
    </source>
</evidence>
<proteinExistence type="predicted"/>
<comment type="caution">
    <text evidence="1">The sequence shown here is derived from an EMBL/GenBank/DDBJ whole genome shotgun (WGS) entry which is preliminary data.</text>
</comment>
<dbReference type="RefSeq" id="WP_111621408.1">
    <property type="nucleotide sequence ID" value="NZ_QLLI01000021.1"/>
</dbReference>
<accession>A0ABX9BC87</accession>